<dbReference type="SUPFAM" id="SSF63446">
    <property type="entry name" value="Type I dockerin domain"/>
    <property type="match status" value="1"/>
</dbReference>
<reference evidence="2 3" key="1">
    <citation type="journal article" date="2015" name="Microbiome">
        <title>Genomic resolution of linkages in carbon, nitrogen, and sulfur cycling among widespread estuary sediment bacteria.</title>
        <authorList>
            <person name="Baker B.J."/>
            <person name="Lazar C.S."/>
            <person name="Teske A.P."/>
            <person name="Dick G.J."/>
        </authorList>
    </citation>
    <scope>NUCLEOTIDE SEQUENCE [LARGE SCALE GENOMIC DNA]</scope>
    <source>
        <strain evidence="2">DG_54_3</strain>
    </source>
</reference>
<dbReference type="CDD" id="cd14256">
    <property type="entry name" value="Dockerin_I"/>
    <property type="match status" value="1"/>
</dbReference>
<dbReference type="GO" id="GO:0004553">
    <property type="term" value="F:hydrolase activity, hydrolyzing O-glycosyl compounds"/>
    <property type="evidence" value="ECO:0007669"/>
    <property type="project" value="InterPro"/>
</dbReference>
<dbReference type="InterPro" id="IPR016134">
    <property type="entry name" value="Dockerin_dom"/>
</dbReference>
<dbReference type="GO" id="GO:0000272">
    <property type="term" value="P:polysaccharide catabolic process"/>
    <property type="evidence" value="ECO:0007669"/>
    <property type="project" value="InterPro"/>
</dbReference>
<proteinExistence type="predicted"/>
<dbReference type="PROSITE" id="PS51766">
    <property type="entry name" value="DOCKERIN"/>
    <property type="match status" value="1"/>
</dbReference>
<dbReference type="EMBL" id="LIZX01000097">
    <property type="protein sequence ID" value="KPJ65928.1"/>
    <property type="molecule type" value="Genomic_DNA"/>
</dbReference>
<evidence type="ECO:0000259" key="1">
    <source>
        <dbReference type="PROSITE" id="PS51766"/>
    </source>
</evidence>
<sequence>MWDDWPFGGGCPEIKKEQIIKQIRITRSARPNWWPSSEAMAYEDIWFGYFADVDAPFDDGGNGYNTAGYEPSHEMVWFHGWMNDTLPPEEQHPEYEEYYVGLKFTDRDGNVVPPLGCQVVRNDSFLYPNDNWGWKDQELYDLAATPGVYIQDEATDTLDRSVVMTAAHIPGGSDEFLAEFILIEAFIPTGLADLIDHMIYAQEVKIPYLRDLGVFDQCPICGDVNEDGTINSADIVFLINYLFKGGPPPSWPLNRADCNGDGVVNSADVVCMIDYLFKGGPDPNCEGFGG</sequence>
<dbReference type="PROSITE" id="PS00018">
    <property type="entry name" value="EF_HAND_1"/>
    <property type="match status" value="2"/>
</dbReference>
<feature type="domain" description="Dockerin" evidence="1">
    <location>
        <begin position="217"/>
        <end position="282"/>
    </location>
</feature>
<evidence type="ECO:0000313" key="2">
    <source>
        <dbReference type="EMBL" id="KPJ65928.1"/>
    </source>
</evidence>
<dbReference type="Pfam" id="PF00404">
    <property type="entry name" value="Dockerin_1"/>
    <property type="match status" value="1"/>
</dbReference>
<dbReference type="Proteomes" id="UP000051861">
    <property type="component" value="Unassembled WGS sequence"/>
</dbReference>
<comment type="caution">
    <text evidence="2">The sequence shown here is derived from an EMBL/GenBank/DDBJ whole genome shotgun (WGS) entry which is preliminary data.</text>
</comment>
<accession>A0A0S7XU16</accession>
<dbReference type="InterPro" id="IPR018247">
    <property type="entry name" value="EF_Hand_1_Ca_BS"/>
</dbReference>
<gene>
    <name evidence="2" type="ORF">AMJ44_09240</name>
</gene>
<name>A0A0S7XU16_UNCSA</name>
<dbReference type="InterPro" id="IPR002105">
    <property type="entry name" value="Dockerin_1_rpt"/>
</dbReference>
<dbReference type="Gene3D" id="1.10.1330.10">
    <property type="entry name" value="Dockerin domain"/>
    <property type="match status" value="1"/>
</dbReference>
<dbReference type="AlphaFoldDB" id="A0A0S7XU16"/>
<dbReference type="InterPro" id="IPR036439">
    <property type="entry name" value="Dockerin_dom_sf"/>
</dbReference>
<evidence type="ECO:0000313" key="3">
    <source>
        <dbReference type="Proteomes" id="UP000051861"/>
    </source>
</evidence>
<organism evidence="2 3">
    <name type="scientific">candidate division WOR-1 bacterium DG_54_3</name>
    <dbReference type="NCBI Taxonomy" id="1703775"/>
    <lineage>
        <taxon>Bacteria</taxon>
        <taxon>Bacillati</taxon>
        <taxon>Saganbacteria</taxon>
    </lineage>
</organism>
<protein>
    <recommendedName>
        <fullName evidence="1">Dockerin domain-containing protein</fullName>
    </recommendedName>
</protein>